<comment type="caution">
    <text evidence="5">The sequence shown here is derived from an EMBL/GenBank/DDBJ whole genome shotgun (WGS) entry which is preliminary data.</text>
</comment>
<dbReference type="PROSITE" id="PS51194">
    <property type="entry name" value="HELICASE_CTER"/>
    <property type="match status" value="1"/>
</dbReference>
<dbReference type="InterPro" id="IPR014001">
    <property type="entry name" value="Helicase_ATP-bd"/>
</dbReference>
<dbReference type="InterPro" id="IPR056382">
    <property type="entry name" value="DHX34_Znf-C2H2"/>
</dbReference>
<dbReference type="GO" id="GO:0004386">
    <property type="term" value="F:helicase activity"/>
    <property type="evidence" value="ECO:0007669"/>
    <property type="project" value="UniProtKB-KW"/>
</dbReference>
<dbReference type="GO" id="GO:0003723">
    <property type="term" value="F:RNA binding"/>
    <property type="evidence" value="ECO:0007669"/>
    <property type="project" value="TreeGrafter"/>
</dbReference>
<organism evidence="5 6">
    <name type="scientific">Ramazzottius varieornatus</name>
    <name type="common">Water bear</name>
    <name type="synonym">Tardigrade</name>
    <dbReference type="NCBI Taxonomy" id="947166"/>
    <lineage>
        <taxon>Eukaryota</taxon>
        <taxon>Metazoa</taxon>
        <taxon>Ecdysozoa</taxon>
        <taxon>Tardigrada</taxon>
        <taxon>Eutardigrada</taxon>
        <taxon>Parachela</taxon>
        <taxon>Hypsibioidea</taxon>
        <taxon>Ramazzottiidae</taxon>
        <taxon>Ramazzottius</taxon>
    </lineage>
</organism>
<dbReference type="InterPro" id="IPR001650">
    <property type="entry name" value="Helicase_C-like"/>
</dbReference>
<dbReference type="InterPro" id="IPR027417">
    <property type="entry name" value="P-loop_NTPase"/>
</dbReference>
<dbReference type="Pfam" id="PF07717">
    <property type="entry name" value="OB_NTP_bind"/>
    <property type="match status" value="1"/>
</dbReference>
<dbReference type="InterPro" id="IPR007502">
    <property type="entry name" value="Helicase-assoc_dom"/>
</dbReference>
<gene>
    <name evidence="5" type="primary">RvY_09419</name>
    <name evidence="5" type="synonym">RvY_09419.1</name>
    <name evidence="5" type="ORF">RvY_09419-1</name>
</gene>
<dbReference type="GO" id="GO:0016787">
    <property type="term" value="F:hydrolase activity"/>
    <property type="evidence" value="ECO:0007669"/>
    <property type="project" value="UniProtKB-KW"/>
</dbReference>
<dbReference type="InterPro" id="IPR011709">
    <property type="entry name" value="DEAD-box_helicase_OB_fold"/>
</dbReference>
<feature type="domain" description="Helicase C-terminal" evidence="4">
    <location>
        <begin position="112"/>
        <end position="280"/>
    </location>
</feature>
<keyword evidence="2" id="KW-0547">Nucleotide-binding</keyword>
<evidence type="ECO:0000256" key="1">
    <source>
        <dbReference type="ARBA" id="ARBA00022801"/>
    </source>
</evidence>
<dbReference type="Pfam" id="PF24485">
    <property type="entry name" value="zf-C2H2_DHX34"/>
    <property type="match status" value="1"/>
</dbReference>
<dbReference type="Gene3D" id="3.40.50.300">
    <property type="entry name" value="P-loop containing nucleotide triphosphate hydrolases"/>
    <property type="match status" value="2"/>
</dbReference>
<dbReference type="AlphaFoldDB" id="A0A1D1V9C6"/>
<reference evidence="5 6" key="1">
    <citation type="journal article" date="2016" name="Nat. Commun.">
        <title>Extremotolerant tardigrade genome and improved radiotolerance of human cultured cells by tardigrade-unique protein.</title>
        <authorList>
            <person name="Hashimoto T."/>
            <person name="Horikawa D.D."/>
            <person name="Saito Y."/>
            <person name="Kuwahara H."/>
            <person name="Kozuka-Hata H."/>
            <person name="Shin-I T."/>
            <person name="Minakuchi Y."/>
            <person name="Ohishi K."/>
            <person name="Motoyama A."/>
            <person name="Aizu T."/>
            <person name="Enomoto A."/>
            <person name="Kondo K."/>
            <person name="Tanaka S."/>
            <person name="Hara Y."/>
            <person name="Koshikawa S."/>
            <person name="Sagara H."/>
            <person name="Miura T."/>
            <person name="Yokobori S."/>
            <person name="Miyagawa K."/>
            <person name="Suzuki Y."/>
            <person name="Kubo T."/>
            <person name="Oyama M."/>
            <person name="Kohara Y."/>
            <person name="Fujiyama A."/>
            <person name="Arakawa K."/>
            <person name="Katayama T."/>
            <person name="Toyoda A."/>
            <person name="Kunieda T."/>
        </authorList>
    </citation>
    <scope>NUCLEOTIDE SEQUENCE [LARGE SCALE GENOMIC DNA]</scope>
    <source>
        <strain evidence="5 6">YOKOZUNA-1</strain>
    </source>
</reference>
<keyword evidence="6" id="KW-1185">Reference proteome</keyword>
<sequence>MTEGLLLRQIGSDSVLDKYNVIVLDEVHERHLHSDFLLGIVRSLISQRPDLRIVLMSATINIELFARYFDNAPVVQVPGRLFPIQVNYKPISHEARSSSRFNPAPYVRILEMIDNKYPSSERGDVLIFLSGINEITTCAEAVTQYAQETRKWIVLSLHSSLSLAEQDKVFDIAPTGVRKCIISTNIAETSVTIDGVRFVIDSGKVKEMSYDAKYHMQRLQEFWISQASSEQRKGRAGRTGPGVCYRMYQESDYENFASFSTPEIQRVPLESLILQMLAMGLTDVRNFPFIEPPSSAVIEQCMTSLKNHGAITPEESLTKVGEALASLPLDVTIGKILISGTVIFSLLEVTLFVTAALSVQTPFTNKAFRDLDSKALLEKDFSKHGDSLTLLKVFNSWLVEKTKSDRNDGSRRWCRKRGVEEQRLYEITKLCGQFREILKEGGLLNSRKFMEDSLQRRGEVRQLRFLKRTAQRTKKDRKVLSLDEETAASDNEKDNDEVDIQNIEFQLANDQSNLNDMLEATGNLTEQEILILKLILCAGLYPNFAIADSCNSATADQVFHTKSKPYVVLHPTSVFALQPELLVVSQTEVLGSDRSGRRGTYSDQHPLLVYVSLLETNKPYLMNCTKAKALQTLLLFATSVDTNADCTRMVFDQWIDIHIVNANDALDILESAIWVRTLWQRLLDSRLSEARTSAVESGRKTQDNIKALEKELSGHLCNFVSTHVIHSLQRLMSADLKTLYRSSETDFSSGSTSARKGGQELTSYLIHNCMKDDDKIIDDIYWNCMKCEEHFTGSVEERLRHFVSCVERTSSDVSAFVEAEDDAPRNPLANEYFCDKCSRTFYFTPAETLKHHRTH</sequence>
<name>A0A1D1V9C6_RAMVA</name>
<evidence type="ECO:0000313" key="6">
    <source>
        <dbReference type="Proteomes" id="UP000186922"/>
    </source>
</evidence>
<protein>
    <recommendedName>
        <fullName evidence="7">RNA helicase</fullName>
    </recommendedName>
</protein>
<keyword evidence="1" id="KW-0378">Hydrolase</keyword>
<accession>A0A1D1V9C6</accession>
<dbReference type="SMART" id="SM00490">
    <property type="entry name" value="HELICc"/>
    <property type="match status" value="1"/>
</dbReference>
<proteinExistence type="predicted"/>
<dbReference type="CDD" id="cd18791">
    <property type="entry name" value="SF2_C_RHA"/>
    <property type="match status" value="1"/>
</dbReference>
<keyword evidence="2" id="KW-0347">Helicase</keyword>
<dbReference type="STRING" id="947166.A0A1D1V9C6"/>
<evidence type="ECO:0008006" key="7">
    <source>
        <dbReference type="Google" id="ProtNLM"/>
    </source>
</evidence>
<evidence type="ECO:0000259" key="3">
    <source>
        <dbReference type="PROSITE" id="PS51192"/>
    </source>
</evidence>
<dbReference type="FunFam" id="3.40.50.300:FF:000540">
    <property type="entry name" value="probable ATP-dependent RNA helicase DHX34"/>
    <property type="match status" value="1"/>
</dbReference>
<evidence type="ECO:0000259" key="4">
    <source>
        <dbReference type="PROSITE" id="PS51194"/>
    </source>
</evidence>
<evidence type="ECO:0000313" key="5">
    <source>
        <dbReference type="EMBL" id="GAU98244.1"/>
    </source>
</evidence>
<dbReference type="SMART" id="SM00847">
    <property type="entry name" value="HA2"/>
    <property type="match status" value="1"/>
</dbReference>
<dbReference type="Gene3D" id="1.20.120.1080">
    <property type="match status" value="1"/>
</dbReference>
<dbReference type="EMBL" id="BDGG01000004">
    <property type="protein sequence ID" value="GAU98244.1"/>
    <property type="molecule type" value="Genomic_DNA"/>
</dbReference>
<feature type="domain" description="Helicase ATP-binding" evidence="3">
    <location>
        <begin position="1"/>
        <end position="78"/>
    </location>
</feature>
<evidence type="ECO:0000256" key="2">
    <source>
        <dbReference type="ARBA" id="ARBA00022806"/>
    </source>
</evidence>
<dbReference type="PROSITE" id="PS51192">
    <property type="entry name" value="HELICASE_ATP_BIND_1"/>
    <property type="match status" value="1"/>
</dbReference>
<dbReference type="PANTHER" id="PTHR18934">
    <property type="entry name" value="ATP-DEPENDENT RNA HELICASE"/>
    <property type="match status" value="1"/>
</dbReference>
<dbReference type="Pfam" id="PF00271">
    <property type="entry name" value="Helicase_C"/>
    <property type="match status" value="1"/>
</dbReference>
<dbReference type="Proteomes" id="UP000186922">
    <property type="component" value="Unassembled WGS sequence"/>
</dbReference>
<dbReference type="OrthoDB" id="10253254at2759"/>
<dbReference type="PANTHER" id="PTHR18934:SF221">
    <property type="entry name" value="ATP-DEPENDENT RNA HELICASE DHX34-RELATED"/>
    <property type="match status" value="1"/>
</dbReference>
<keyword evidence="2" id="KW-0067">ATP-binding</keyword>
<dbReference type="SUPFAM" id="SSF52540">
    <property type="entry name" value="P-loop containing nucleoside triphosphate hydrolases"/>
    <property type="match status" value="1"/>
</dbReference>